<comment type="similarity">
    <text evidence="1">Belongs to the thioester dehydratase family. FabZ subfamily.</text>
</comment>
<dbReference type="Gene3D" id="3.10.129.10">
    <property type="entry name" value="Hotdog Thioesterase"/>
    <property type="match status" value="1"/>
</dbReference>
<evidence type="ECO:0000256" key="2">
    <source>
        <dbReference type="ARBA" id="ARBA00023239"/>
    </source>
</evidence>
<dbReference type="Pfam" id="PF07977">
    <property type="entry name" value="FabA"/>
    <property type="match status" value="1"/>
</dbReference>
<dbReference type="SUPFAM" id="SSF54637">
    <property type="entry name" value="Thioesterase/thiol ester dehydrase-isomerase"/>
    <property type="match status" value="1"/>
</dbReference>
<dbReference type="RefSeq" id="WP_018585085.1">
    <property type="nucleotide sequence ID" value="NZ_BOQM01000028.1"/>
</dbReference>
<dbReference type="EMBL" id="BOQM01000028">
    <property type="protein sequence ID" value="GIM86883.1"/>
    <property type="molecule type" value="Genomic_DNA"/>
</dbReference>
<comment type="caution">
    <text evidence="4">The sequence shown here is derived from an EMBL/GenBank/DDBJ whole genome shotgun (WGS) entry which is preliminary data.</text>
</comment>
<dbReference type="PANTHER" id="PTHR30272">
    <property type="entry name" value="3-HYDROXYACYL-[ACYL-CARRIER-PROTEIN] DEHYDRATASE"/>
    <property type="match status" value="1"/>
</dbReference>
<evidence type="ECO:0000313" key="3">
    <source>
        <dbReference type="EMBL" id="GIM86883.1"/>
    </source>
</evidence>
<evidence type="ECO:0000313" key="6">
    <source>
        <dbReference type="Proteomes" id="UP000677457"/>
    </source>
</evidence>
<accession>A0A542XTD2</accession>
<organism evidence="4 5">
    <name type="scientific">Salinispora arenicola</name>
    <dbReference type="NCBI Taxonomy" id="168697"/>
    <lineage>
        <taxon>Bacteria</taxon>
        <taxon>Bacillati</taxon>
        <taxon>Actinomycetota</taxon>
        <taxon>Actinomycetes</taxon>
        <taxon>Micromonosporales</taxon>
        <taxon>Micromonosporaceae</taxon>
        <taxon>Salinispora</taxon>
    </lineage>
</organism>
<keyword evidence="6" id="KW-1185">Reference proteome</keyword>
<keyword evidence="2" id="KW-0456">Lyase</keyword>
<proteinExistence type="inferred from homology"/>
<dbReference type="GO" id="GO:0016829">
    <property type="term" value="F:lyase activity"/>
    <property type="evidence" value="ECO:0007669"/>
    <property type="project" value="UniProtKB-KW"/>
</dbReference>
<dbReference type="InterPro" id="IPR029069">
    <property type="entry name" value="HotDog_dom_sf"/>
</dbReference>
<evidence type="ECO:0000256" key="1">
    <source>
        <dbReference type="ARBA" id="ARBA00009174"/>
    </source>
</evidence>
<dbReference type="PANTHER" id="PTHR30272:SF1">
    <property type="entry name" value="3-HYDROXYACYL-[ACYL-CARRIER-PROTEIN] DEHYDRATASE"/>
    <property type="match status" value="1"/>
</dbReference>
<reference evidence="4 5" key="1">
    <citation type="submission" date="2019-06" db="EMBL/GenBank/DDBJ databases">
        <title>Sequencing the genomes of 1000 actinobacteria strains.</title>
        <authorList>
            <person name="Klenk H.-P."/>
        </authorList>
    </citation>
    <scope>NUCLEOTIDE SEQUENCE [LARGE SCALE GENOMIC DNA]</scope>
    <source>
        <strain evidence="4 5">DSM 44819</strain>
    </source>
</reference>
<dbReference type="EMBL" id="VFOL01000001">
    <property type="protein sequence ID" value="TQL39064.1"/>
    <property type="molecule type" value="Genomic_DNA"/>
</dbReference>
<evidence type="ECO:0000313" key="5">
    <source>
        <dbReference type="Proteomes" id="UP000315983"/>
    </source>
</evidence>
<protein>
    <submittedName>
        <fullName evidence="4">3-hydroxyacyl-[acyl-carrier-protein] dehydratase</fullName>
    </submittedName>
    <submittedName>
        <fullName evidence="3">Beta-hydroxyacyl-ACP dehydratase</fullName>
    </submittedName>
</protein>
<gene>
    <name evidence="4" type="ORF">FB564_4286</name>
    <name evidence="3" type="ORF">Sar04_36190</name>
</gene>
<evidence type="ECO:0000313" key="4">
    <source>
        <dbReference type="EMBL" id="TQL39064.1"/>
    </source>
</evidence>
<dbReference type="GeneID" id="93773439"/>
<reference evidence="3 6" key="2">
    <citation type="submission" date="2021-03" db="EMBL/GenBank/DDBJ databases">
        <title>Whole genome shotgun sequence of Salinispora arenicola NBRC 105043.</title>
        <authorList>
            <person name="Komaki H."/>
            <person name="Tamura T."/>
        </authorList>
    </citation>
    <scope>NUCLEOTIDE SEQUENCE [LARGE SCALE GENOMIC DNA]</scope>
    <source>
        <strain evidence="3 6">NBRC 105043</strain>
    </source>
</reference>
<name>A0A542XTD2_SALAC</name>
<dbReference type="InterPro" id="IPR013114">
    <property type="entry name" value="FabA_FabZ"/>
</dbReference>
<dbReference type="AlphaFoldDB" id="A0A542XTD2"/>
<dbReference type="Proteomes" id="UP000677457">
    <property type="component" value="Unassembled WGS sequence"/>
</dbReference>
<sequence>MHEHVDVRAVLPQRYPLLLVDRVLELVPYNRIRTIKAVSGTDPCYTDLTDGTEPWRYAYPYSLLIESFGQSAALLWLNGRVPDPDDADQVLMFIGASDYRFEGVALPGDVLRHEVQLDTVIADTAFASGETWVGDRRIASVSSLVATRRPVSPRTGPVPGAQGQTGQ</sequence>
<dbReference type="Proteomes" id="UP000315983">
    <property type="component" value="Unassembled WGS sequence"/>
</dbReference>